<keyword evidence="6" id="KW-1185">Reference proteome</keyword>
<dbReference type="EMBL" id="VCKY01000034">
    <property type="protein sequence ID" value="TMR22062.1"/>
    <property type="molecule type" value="Genomic_DNA"/>
</dbReference>
<feature type="domain" description="Fibronectin type-III" evidence="4">
    <location>
        <begin position="147"/>
        <end position="234"/>
    </location>
</feature>
<keyword evidence="2" id="KW-0326">Glycosidase</keyword>
<keyword evidence="3" id="KW-0119">Carbohydrate metabolism</keyword>
<organism evidence="5 6">
    <name type="scientific">Nonomuraea turkmeniaca</name>
    <dbReference type="NCBI Taxonomy" id="103838"/>
    <lineage>
        <taxon>Bacteria</taxon>
        <taxon>Bacillati</taxon>
        <taxon>Actinomycetota</taxon>
        <taxon>Actinomycetes</taxon>
        <taxon>Streptosporangiales</taxon>
        <taxon>Streptosporangiaceae</taxon>
        <taxon>Nonomuraea</taxon>
    </lineage>
</organism>
<dbReference type="Proteomes" id="UP000309128">
    <property type="component" value="Unassembled WGS sequence"/>
</dbReference>
<evidence type="ECO:0000313" key="6">
    <source>
        <dbReference type="Proteomes" id="UP000309128"/>
    </source>
</evidence>
<reference evidence="5 6" key="1">
    <citation type="submission" date="2019-05" db="EMBL/GenBank/DDBJ databases">
        <title>Draft genome sequence of Nonomuraea turkmeniaca DSM 43926.</title>
        <authorList>
            <person name="Saricaoglu S."/>
            <person name="Isik K."/>
        </authorList>
    </citation>
    <scope>NUCLEOTIDE SEQUENCE [LARGE SCALE GENOMIC DNA]</scope>
    <source>
        <strain evidence="5 6">DSM 43926</strain>
    </source>
</reference>
<dbReference type="PANTHER" id="PTHR46708">
    <property type="entry name" value="TENASCIN"/>
    <property type="match status" value="1"/>
</dbReference>
<dbReference type="AlphaFoldDB" id="A0A5S4FN02"/>
<dbReference type="Gene3D" id="2.60.40.10">
    <property type="entry name" value="Immunoglobulins"/>
    <property type="match status" value="5"/>
</dbReference>
<dbReference type="InterPro" id="IPR013783">
    <property type="entry name" value="Ig-like_fold"/>
</dbReference>
<dbReference type="PANTHER" id="PTHR46708:SF2">
    <property type="entry name" value="FIBRONECTIN TYPE-III DOMAIN-CONTAINING PROTEIN"/>
    <property type="match status" value="1"/>
</dbReference>
<feature type="domain" description="Fibronectin type-III" evidence="4">
    <location>
        <begin position="283"/>
        <end position="372"/>
    </location>
</feature>
<dbReference type="InterPro" id="IPR050991">
    <property type="entry name" value="ECM_Regulatory_Proteins"/>
</dbReference>
<dbReference type="Pfam" id="PF00041">
    <property type="entry name" value="fn3"/>
    <property type="match status" value="4"/>
</dbReference>
<dbReference type="GO" id="GO:0016798">
    <property type="term" value="F:hydrolase activity, acting on glycosyl bonds"/>
    <property type="evidence" value="ECO:0007669"/>
    <property type="project" value="UniProtKB-KW"/>
</dbReference>
<feature type="domain" description="Fibronectin type-III" evidence="4">
    <location>
        <begin position="374"/>
        <end position="463"/>
    </location>
</feature>
<dbReference type="CDD" id="cd00063">
    <property type="entry name" value="FN3"/>
    <property type="match status" value="5"/>
</dbReference>
<feature type="domain" description="Fibronectin type-III" evidence="4">
    <location>
        <begin position="552"/>
        <end position="648"/>
    </location>
</feature>
<dbReference type="SUPFAM" id="SSF49265">
    <property type="entry name" value="Fibronectin type III"/>
    <property type="match status" value="4"/>
</dbReference>
<evidence type="ECO:0000259" key="4">
    <source>
        <dbReference type="PROSITE" id="PS50853"/>
    </source>
</evidence>
<dbReference type="PROSITE" id="PS50853">
    <property type="entry name" value="FN3"/>
    <property type="match status" value="5"/>
</dbReference>
<feature type="domain" description="Fibronectin type-III" evidence="4">
    <location>
        <begin position="464"/>
        <end position="550"/>
    </location>
</feature>
<keyword evidence="2" id="KW-0378">Hydrolase</keyword>
<accession>A0A5S4FN02</accession>
<evidence type="ECO:0000256" key="3">
    <source>
        <dbReference type="ARBA" id="ARBA00023326"/>
    </source>
</evidence>
<dbReference type="SMART" id="SM00060">
    <property type="entry name" value="FN3"/>
    <property type="match status" value="5"/>
</dbReference>
<dbReference type="GO" id="GO:0000272">
    <property type="term" value="P:polysaccharide catabolic process"/>
    <property type="evidence" value="ECO:0007669"/>
    <property type="project" value="UniProtKB-KW"/>
</dbReference>
<keyword evidence="3" id="KW-0624">Polysaccharide degradation</keyword>
<protein>
    <recommendedName>
        <fullName evidence="4">Fibronectin type-III domain-containing protein</fullName>
    </recommendedName>
</protein>
<dbReference type="InterPro" id="IPR003961">
    <property type="entry name" value="FN3_dom"/>
</dbReference>
<dbReference type="InterPro" id="IPR036116">
    <property type="entry name" value="FN3_sf"/>
</dbReference>
<sequence length="930" mass="98424">MAQVVEGFETGTPLVPRTGTWVRATDQKRTGTYSLKTPTVADSGSAECVMTVPAGAQTVTFYARISTEQGSSGANWDPFIFRVGSTEMYRNWGEVGWTQVGPYSVVGATTITFRYQRDSSGGGTSNAIWIDDVVFEVIPPDSEPPAAPPNLRVTSMSPLDVALAWDAATDNTGVAGYGIYKDNIKQGNDQATLTRTLTGLAAGTSYTLAVDAADAAGNRSAKTSITQTTPTPPVAGGEALTRTFLGLTAGRTYVVEIDAIDGVGNRSAKTSLQVSTDNMPPTVPPALRATAVSGTQISVAWNPSMDDITGVAGYGIYLDGVQAAQHSGLGWTFQALTPGQTYTIEVDAVDGAGNRSAKAALTLQAQIDTEPPTVPANLRVTAASPYTLAIAWYASTDPGGLAGYGVHLNGERVGPDQLGVTYTFSDLTPEATYQITVDAADVTGNRSSMAQLTHVAPADLPPAPPTNLRVAAVSYTSFAVAWEAATDDVQVAGYDVSVNGTTVVTSGAALEYAMSELPDDTAYTVRVWAVDHISQRSLTPAELTVTTLNDHDPTVPAFTATADEDSITVAWDTASDDFAVVGYEVTVDGAVVHTTPGVDYSVDGVITRQHTIHGLTAGRTYGVQVLAVDTIGQRSADNTLHVRTTPLPYVPIETPVYRLGDTWAGNARDSFGVDWIVTEAEGWSSSPPVSPTGADLGGMDGAWAGAGRYGPRAIVLSGVAIAPSRMAMLAAKQRLASVIHPRQQAQLRVIDARMARQARVRLADRIETTDQTAHVFQWRIPLMTADPRRYATTPVRAAAVVTSLPGQASMVVTLDGTYSSIPARLRLFGPILDWTITHEETGTVMRSAPGKFVPADTRYSFTIDLGVRQVWGHVPPEVWPEPRPGRSALTGRPAWWMLIPGTNTITLAGEPLPGQPGTPRLALEAYDAWL</sequence>
<evidence type="ECO:0000256" key="1">
    <source>
        <dbReference type="ARBA" id="ARBA00022737"/>
    </source>
</evidence>
<dbReference type="OrthoDB" id="4863392at2"/>
<keyword evidence="1" id="KW-0677">Repeat</keyword>
<proteinExistence type="predicted"/>
<comment type="caution">
    <text evidence="5">The sequence shown here is derived from an EMBL/GenBank/DDBJ whole genome shotgun (WGS) entry which is preliminary data.</text>
</comment>
<evidence type="ECO:0000313" key="5">
    <source>
        <dbReference type="EMBL" id="TMR22062.1"/>
    </source>
</evidence>
<gene>
    <name evidence="5" type="ORF">ETD86_12910</name>
</gene>
<evidence type="ECO:0000256" key="2">
    <source>
        <dbReference type="ARBA" id="ARBA00023295"/>
    </source>
</evidence>
<name>A0A5S4FN02_9ACTN</name>